<feature type="domain" description="Rcc01698-like C-terminal" evidence="1">
    <location>
        <begin position="600"/>
        <end position="691"/>
    </location>
</feature>
<dbReference type="AlphaFoldDB" id="Q2W6E0"/>
<evidence type="ECO:0000313" key="3">
    <source>
        <dbReference type="Proteomes" id="UP000007058"/>
    </source>
</evidence>
<name>Q2W6E0_PARM1</name>
<accession>Q2W6E0</accession>
<dbReference type="OrthoDB" id="7349961at2"/>
<protein>
    <recommendedName>
        <fullName evidence="1">Rcc01698-like C-terminal domain-containing protein</fullName>
    </recommendedName>
</protein>
<dbReference type="HOGENOM" id="CLU_010427_0_0_5"/>
<dbReference type="EMBL" id="AP007255">
    <property type="protein sequence ID" value="BAE50585.1"/>
    <property type="molecule type" value="Genomic_DNA"/>
</dbReference>
<evidence type="ECO:0000259" key="1">
    <source>
        <dbReference type="Pfam" id="PF23666"/>
    </source>
</evidence>
<gene>
    <name evidence="2" type="ordered locus">amb1781</name>
</gene>
<evidence type="ECO:0000313" key="2">
    <source>
        <dbReference type="EMBL" id="BAE50585.1"/>
    </source>
</evidence>
<dbReference type="InterPro" id="IPR056490">
    <property type="entry name" value="Rcc01698_C"/>
</dbReference>
<proteinExistence type="predicted"/>
<dbReference type="Pfam" id="PF23666">
    <property type="entry name" value="Rcc01698_C"/>
    <property type="match status" value="1"/>
</dbReference>
<organism evidence="2 3">
    <name type="scientific">Paramagnetospirillum magneticum (strain ATCC 700264 / AMB-1)</name>
    <name type="common">Magnetospirillum magneticum</name>
    <dbReference type="NCBI Taxonomy" id="342108"/>
    <lineage>
        <taxon>Bacteria</taxon>
        <taxon>Pseudomonadati</taxon>
        <taxon>Pseudomonadota</taxon>
        <taxon>Alphaproteobacteria</taxon>
        <taxon>Rhodospirillales</taxon>
        <taxon>Magnetospirillaceae</taxon>
        <taxon>Paramagnetospirillum</taxon>
    </lineage>
</organism>
<keyword evidence="3" id="KW-1185">Reference proteome</keyword>
<reference evidence="2 3" key="1">
    <citation type="journal article" date="2005" name="DNA Res.">
        <title>Complete genome sequence of the facultative anaerobic magnetotactic bacterium Magnetospirillum sp. strain AMB-1.</title>
        <authorList>
            <person name="Matsunaga T."/>
            <person name="Okamura Y."/>
            <person name="Fukuda Y."/>
            <person name="Wahyudi A.T."/>
            <person name="Murase Y."/>
            <person name="Takeyama H."/>
        </authorList>
    </citation>
    <scope>NUCLEOTIDE SEQUENCE [LARGE SCALE GENOMIC DNA]</scope>
    <source>
        <strain evidence="3">ATCC 700264 / AMB-1</strain>
    </source>
</reference>
<dbReference type="STRING" id="342108.amb1781"/>
<dbReference type="RefSeq" id="WP_011384186.1">
    <property type="nucleotide sequence ID" value="NC_007626.1"/>
</dbReference>
<dbReference type="Proteomes" id="UP000007058">
    <property type="component" value="Chromosome"/>
</dbReference>
<dbReference type="KEGG" id="mag:amb1781"/>
<sequence length="1064" mass="109485">MGGLFGGNEIQQPTAAQPTAASGVTIQTSCWGKVKPVVVGTGKLAPNLIWYNDFKQIAHSSGGGGGGGGGKGGGGGGGGGSSTSYTYSCSLMLGLCEGPIRAIGSIWQGNDATATTLAALGYTAFLGAYGQEPWAHLAGYTTVTEEHTVPLEAPYQVTVDYTGAPFADHGVKYGDGTPLTAVTDSPAAGQYAVADGVYTFSAFDAGAEAEISYTAADQQPPSQALGYSGLVHIAAADYDLGSSASLPNHNVELFGFYSDSVPGHDDADPAAFVEGLMTSADWGIAPMIPSVMVGDQSTFSDWCVASGLLISAVYTEQQTGAQVIDDIAVATNTDVGCPNGAITLISRGCSVVTGNGRTYTPPEASFDLTDDDWLVDNSATTSSGMSSSAPLVMTAANDFGAVTQVQVEYLNRASGYNPLPATARLLAEIRTYGLNPGSVKQSHLFALPSAAQVSAQLQLQRAAILGTWAGSIGSEHVAIELGDVGYISSVASRVARRRARVKEGERRGDGSRHLVFEEILPGAGIAESMTAVTGFGFSHNFNLDPGDVTDVVMFDAPTELAGGLEIWLAACGGPNWGGAQVSNSADDVTFARAGLVTGRARIGRLVASLPAVDGLDTTSILELDLSISGGMLDAGSQADFDALATLCWVDGELIAYRDCTLVGPNRYQLSHLRRGLYNTPVTAHAAAASFVRLDQAIYRQPYAKADIGSTVYVKLTSFNTYEGALQTLDEVSSHAHVILGPPRPPIPAGVSAQQAGNVVNFAWTANPTFAMDIAVGPQGCASGVTVDQAWAAMSMVTEAARGSYDANASLLPGAYTFGFRFRDPWSDQLSEGMTTVDLAVTNANMVILSAPQGPAWPGTLSGFLVHPTTGVLIPDSVKLAGDHTNAELFEQFVPYPVPLSTYDTPAVGDGIIDTVRVYGVVAAGLGPDGQGNVLTSIALDWTTNGVLYNGAWTNWTSGTVTAAYVKARLIQDNSAGACVVTGFTPTLDVTPKSEVISAVVPAGGGAVVFAKSYHAPPLVNPGAVGAGVTGATATAVNRTGCIGHVWSNGTDVGGTIILTIGPSS</sequence>